<dbReference type="Proteomes" id="UP000254337">
    <property type="component" value="Chromosome"/>
</dbReference>
<protein>
    <recommendedName>
        <fullName evidence="4">Copper amine oxidase</fullName>
    </recommendedName>
</protein>
<dbReference type="AlphaFoldDB" id="A0A346AYI9"/>
<organism evidence="2 3">
    <name type="scientific">Megasphaera stantonii</name>
    <dbReference type="NCBI Taxonomy" id="2144175"/>
    <lineage>
        <taxon>Bacteria</taxon>
        <taxon>Bacillati</taxon>
        <taxon>Bacillota</taxon>
        <taxon>Negativicutes</taxon>
        <taxon>Veillonellales</taxon>
        <taxon>Veillonellaceae</taxon>
        <taxon>Megasphaera</taxon>
    </lineage>
</organism>
<feature type="chain" id="PRO_5016799787" description="Copper amine oxidase" evidence="1">
    <location>
        <begin position="27"/>
        <end position="377"/>
    </location>
</feature>
<evidence type="ECO:0000313" key="3">
    <source>
        <dbReference type="Proteomes" id="UP000254337"/>
    </source>
</evidence>
<dbReference type="OrthoDB" id="1675044at2"/>
<evidence type="ECO:0008006" key="4">
    <source>
        <dbReference type="Google" id="ProtNLM"/>
    </source>
</evidence>
<gene>
    <name evidence="2" type="ORF">DKB62_04765</name>
</gene>
<proteinExistence type="predicted"/>
<dbReference type="EMBL" id="CP029462">
    <property type="protein sequence ID" value="AXL20932.1"/>
    <property type="molecule type" value="Genomic_DNA"/>
</dbReference>
<reference evidence="2 3" key="1">
    <citation type="submission" date="2018-05" db="EMBL/GenBank/DDBJ databases">
        <title>Complete genome sequence of Megasphaera sp. AJH120T, isolated from the ceca of a chicken.</title>
        <authorList>
            <person name="Maki J."/>
            <person name="Looft T."/>
        </authorList>
    </citation>
    <scope>NUCLEOTIDE SEQUENCE [LARGE SCALE GENOMIC DNA]</scope>
    <source>
        <strain evidence="2 3">AJH120</strain>
    </source>
</reference>
<sequence length="377" mass="41652">MNVKKLYRAVAAGLLMAGALWGSAGAVDPADPAVMGKVVRFPMKHIAMKDPVDTGTLIFSDSPEYPERPGILYGDKVSGDCRVYFYHMNQSWETCNVVVMAYNPADEPVDAVVKGCQYARPSSSIYSVGKTLSMMYYEGDETIHTVSVPAHGYALLGERLDHVVIWRGQLFSGIVDVELPSPMYVSTIMVPSEEDPIAFVQKQIYLPSDSVKLRGTFTGKDREWDALFSYAPKDGPAYIKVGGEDDRYLVGRDVMDNRLSVNVGNYGVEYRIGLRTKGKGDLHLYFNPQGGEYAGVMEVTYNQGKKDEVRKIVELPPHALSIGKEDVYSMQYVDTFRAGTDVNLRFMPPGAANLPVRFIVVPDEDLRSIAGEAKTDA</sequence>
<name>A0A346AYI9_9FIRM</name>
<accession>A0A346AYI9</accession>
<evidence type="ECO:0000313" key="2">
    <source>
        <dbReference type="EMBL" id="AXL20932.1"/>
    </source>
</evidence>
<dbReference type="KEGG" id="meg:DKB62_04765"/>
<keyword evidence="1" id="KW-0732">Signal</keyword>
<dbReference type="RefSeq" id="WP_107195244.1">
    <property type="nucleotide sequence ID" value="NZ_CP029462.1"/>
</dbReference>
<evidence type="ECO:0000256" key="1">
    <source>
        <dbReference type="SAM" id="SignalP"/>
    </source>
</evidence>
<keyword evidence="3" id="KW-1185">Reference proteome</keyword>
<feature type="signal peptide" evidence="1">
    <location>
        <begin position="1"/>
        <end position="26"/>
    </location>
</feature>